<evidence type="ECO:0000313" key="3">
    <source>
        <dbReference type="RefSeq" id="XP_017972648.1"/>
    </source>
</evidence>
<gene>
    <name evidence="3" type="primary">LOC108661196</name>
</gene>
<dbReference type="InterPro" id="IPR056789">
    <property type="entry name" value="LRR_R13L1-DRL21"/>
</dbReference>
<dbReference type="PANTHER" id="PTHR47186:SF18">
    <property type="entry name" value="RX N-TERMINAL DOMAIN-CONTAINING PROTEIN"/>
    <property type="match status" value="1"/>
</dbReference>
<dbReference type="SUPFAM" id="SSF52058">
    <property type="entry name" value="L domain-like"/>
    <property type="match status" value="1"/>
</dbReference>
<proteinExistence type="predicted"/>
<dbReference type="Pfam" id="PF25019">
    <property type="entry name" value="LRR_R13L1-DRL21"/>
    <property type="match status" value="1"/>
</dbReference>
<dbReference type="KEGG" id="tcc:108661196"/>
<evidence type="ECO:0000259" key="1">
    <source>
        <dbReference type="Pfam" id="PF25019"/>
    </source>
</evidence>
<reference evidence="3" key="2">
    <citation type="submission" date="2025-08" db="UniProtKB">
        <authorList>
            <consortium name="RefSeq"/>
        </authorList>
    </citation>
    <scope>IDENTIFICATION</scope>
</reference>
<dbReference type="Gramene" id="Tc03v2_t026890.1">
    <property type="protein sequence ID" value="Tc03v2_p026890.1"/>
    <property type="gene ID" value="Tc03v2_g026890"/>
</dbReference>
<organism evidence="2 3">
    <name type="scientific">Theobroma cacao</name>
    <name type="common">Cacao</name>
    <name type="synonym">Cocoa</name>
    <dbReference type="NCBI Taxonomy" id="3641"/>
    <lineage>
        <taxon>Eukaryota</taxon>
        <taxon>Viridiplantae</taxon>
        <taxon>Streptophyta</taxon>
        <taxon>Embryophyta</taxon>
        <taxon>Tracheophyta</taxon>
        <taxon>Spermatophyta</taxon>
        <taxon>Magnoliopsida</taxon>
        <taxon>eudicotyledons</taxon>
        <taxon>Gunneridae</taxon>
        <taxon>Pentapetalae</taxon>
        <taxon>rosids</taxon>
        <taxon>malvids</taxon>
        <taxon>Malvales</taxon>
        <taxon>Malvaceae</taxon>
        <taxon>Byttnerioideae</taxon>
        <taxon>Theobroma</taxon>
    </lineage>
</organism>
<name>A0AB32VY42_THECC</name>
<dbReference type="Gene3D" id="3.80.10.10">
    <property type="entry name" value="Ribonuclease Inhibitor"/>
    <property type="match status" value="1"/>
</dbReference>
<evidence type="ECO:0000313" key="2">
    <source>
        <dbReference type="Proteomes" id="UP000694886"/>
    </source>
</evidence>
<dbReference type="RefSeq" id="XP_017972648.1">
    <property type="nucleotide sequence ID" value="XM_018117159.1"/>
</dbReference>
<dbReference type="Proteomes" id="UP000694886">
    <property type="component" value="Chromosome 3"/>
</dbReference>
<dbReference type="AlphaFoldDB" id="A0AB32VY42"/>
<dbReference type="PANTHER" id="PTHR47186">
    <property type="entry name" value="LEUCINE-RICH REPEAT-CONTAINING PROTEIN 57"/>
    <property type="match status" value="1"/>
</dbReference>
<dbReference type="InterPro" id="IPR032675">
    <property type="entry name" value="LRR_dom_sf"/>
</dbReference>
<dbReference type="GeneID" id="108661196"/>
<accession>A0AB32VY42</accession>
<sequence>MGRLINMHHLDTRHTKLVRMPLGMGKLKGLRVLIDFVSGEHNGSSISELGKLKNLRGRLAISNLQNVVCHIDAKDANLKEKINLKELQLIWRFAEVVTVGDEFYGHGAALSKPFGSLEILSFEDMPEWEEWFCLKDGAFCLSQELYMEDCPKITKSLPKHLPSLMKLKIERCGKLGGLLPMAPSMSKLDLNQCDALRLEPLPCGLRQLQIYKLNIKDSILEQMERHYTHLEKLVIWNCYGLRSFLEEEIEFFPDEHMLPSTPTGLDIYGPSSESYVFGQQGPSTPHLSSHIGYVGLSEAPIYASKDALQIVCCWKKLRKEGR</sequence>
<protein>
    <submittedName>
        <fullName evidence="3">Uncharacterized protein LOC108661196</fullName>
    </submittedName>
</protein>
<feature type="domain" description="R13L1/DRL21-like LRR repeat region" evidence="1">
    <location>
        <begin position="46"/>
        <end position="172"/>
    </location>
</feature>
<reference evidence="2" key="1">
    <citation type="journal article" date="1997" name="Nucleic Acids Res.">
        <title>tRNAscan-SE: a program for improved detection of transfer RNA genes in genomic sequence.</title>
        <authorList>
            <person name="Lowe T.M."/>
            <person name="Eddy S.R."/>
        </authorList>
    </citation>
    <scope>NUCLEOTIDE SEQUENCE [LARGE SCALE GENOMIC DNA]</scope>
    <source>
        <strain evidence="2">r\B97-61/B2</strain>
    </source>
</reference>